<gene>
    <name evidence="8" type="primary">cadA_10</name>
    <name evidence="8" type="ORF">SDC9_31770</name>
</gene>
<comment type="caution">
    <text evidence="8">The sequence shown here is derived from an EMBL/GenBank/DDBJ whole genome shotgun (WGS) entry which is preliminary data.</text>
</comment>
<dbReference type="GO" id="GO:0005524">
    <property type="term" value="F:ATP binding"/>
    <property type="evidence" value="ECO:0007669"/>
    <property type="project" value="InterPro"/>
</dbReference>
<keyword evidence="8" id="KW-0378">Hydrolase</keyword>
<dbReference type="InterPro" id="IPR023299">
    <property type="entry name" value="ATPase_P-typ_cyto_dom_N"/>
</dbReference>
<evidence type="ECO:0000256" key="3">
    <source>
        <dbReference type="ARBA" id="ARBA00022692"/>
    </source>
</evidence>
<comment type="subcellular location">
    <subcellularLocation>
        <location evidence="1">Membrane</location>
    </subcellularLocation>
</comment>
<dbReference type="Pfam" id="PF00702">
    <property type="entry name" value="Hydrolase"/>
    <property type="match status" value="1"/>
</dbReference>
<dbReference type="InterPro" id="IPR036412">
    <property type="entry name" value="HAD-like_sf"/>
</dbReference>
<dbReference type="NCBIfam" id="TIGR01494">
    <property type="entry name" value="ATPase_P-type"/>
    <property type="match status" value="1"/>
</dbReference>
<evidence type="ECO:0000256" key="2">
    <source>
        <dbReference type="ARBA" id="ARBA00006024"/>
    </source>
</evidence>
<dbReference type="InterPro" id="IPR018303">
    <property type="entry name" value="ATPase_P-typ_P_site"/>
</dbReference>
<sequence length="625" mass="66743">MSVALNKKQRRSLTRIIAASIFFALTLLLSASGVFPIPYAPYAEFLLFLVVYLEIGGDVLLRAGKNILHGNVFDENFLMSVATIGAFFLGQYPEAVAVMLFYQVGELFQSYAVEKSRRSIAELMDISPDHAYIERDGGVIAVDPDKLQIGDHIVIKAGDRIPVDGVVIAGSSELDTASLTGESLPREVNAGDQVISGCINGRGVLHVQVTKPLSESTVTRILQLVETATGKKAKSEQFITKFSRYYTPAVVAAAVILAVIPPLIFAEPFYIWVERALIFLVVSCPCALVISIPLSFFGAIGGASRSGILIKGGNYLEALSKTDTIVFDKTGTLTSGIFSVTEIHPIGMSESELLAYAAHAEAYSSHPIAVSLRAAYQQTVGLNVTDVSNHAGYGVTARYLGRWIAVGNAGLMQKLGIAPEKNSLSEHRIHAAVDGRYAGWIVIADTVKSNAVSAVAGLKKLGIRRVVMLTGDSPSAAATIAGELDIQEYYASLLPQDKVSVMEKILSEQKAGSTAAFVGDGINDAPALRRADLGIAMGSLGSEAAIEAADIILMDDDPLKIISAIVISRRTMKIVFQNIMFALGVKFFVLILASLGVANMWEAVFADVGVAVIAILNSMRTLIIK</sequence>
<feature type="transmembrane region" description="Helical" evidence="6">
    <location>
        <begin position="277"/>
        <end position="301"/>
    </location>
</feature>
<feature type="domain" description="P-type ATPase A" evidence="7">
    <location>
        <begin position="126"/>
        <end position="226"/>
    </location>
</feature>
<dbReference type="Pfam" id="PF00122">
    <property type="entry name" value="E1-E2_ATPase"/>
    <property type="match status" value="1"/>
</dbReference>
<dbReference type="NCBIfam" id="TIGR01512">
    <property type="entry name" value="ATPase-IB2_Cd"/>
    <property type="match status" value="1"/>
</dbReference>
<dbReference type="FunFam" id="2.70.150.10:FF:000002">
    <property type="entry name" value="Copper-transporting ATPase 1, putative"/>
    <property type="match status" value="1"/>
</dbReference>
<dbReference type="SUPFAM" id="SSF81665">
    <property type="entry name" value="Calcium ATPase, transmembrane domain M"/>
    <property type="match status" value="1"/>
</dbReference>
<dbReference type="InterPro" id="IPR027256">
    <property type="entry name" value="P-typ_ATPase_IB"/>
</dbReference>
<dbReference type="InterPro" id="IPR008250">
    <property type="entry name" value="ATPase_P-typ_transduc_dom_A_sf"/>
</dbReference>
<keyword evidence="3 6" id="KW-0812">Transmembrane</keyword>
<dbReference type="InterPro" id="IPR023298">
    <property type="entry name" value="ATPase_P-typ_TM_dom_sf"/>
</dbReference>
<dbReference type="EC" id="3.6.3.3" evidence="8"/>
<dbReference type="InterPro" id="IPR001757">
    <property type="entry name" value="P_typ_ATPase"/>
</dbReference>
<proteinExistence type="inferred from homology"/>
<accession>A0A644V383</accession>
<keyword evidence="5 6" id="KW-0472">Membrane</keyword>
<dbReference type="SUPFAM" id="SSF56784">
    <property type="entry name" value="HAD-like"/>
    <property type="match status" value="1"/>
</dbReference>
<evidence type="ECO:0000256" key="6">
    <source>
        <dbReference type="SAM" id="Phobius"/>
    </source>
</evidence>
<evidence type="ECO:0000256" key="1">
    <source>
        <dbReference type="ARBA" id="ARBA00004370"/>
    </source>
</evidence>
<reference evidence="8" key="1">
    <citation type="submission" date="2019-08" db="EMBL/GenBank/DDBJ databases">
        <authorList>
            <person name="Kucharzyk K."/>
            <person name="Murdoch R.W."/>
            <person name="Higgins S."/>
            <person name="Loffler F."/>
        </authorList>
    </citation>
    <scope>NUCLEOTIDE SEQUENCE</scope>
</reference>
<dbReference type="Gene3D" id="3.40.1110.10">
    <property type="entry name" value="Calcium-transporting ATPase, cytoplasmic domain N"/>
    <property type="match status" value="1"/>
</dbReference>
<dbReference type="GO" id="GO:0016887">
    <property type="term" value="F:ATP hydrolysis activity"/>
    <property type="evidence" value="ECO:0007669"/>
    <property type="project" value="InterPro"/>
</dbReference>
<protein>
    <submittedName>
        <fullName evidence="8">Cadmium, zinc and cobalt-transporting ATPase</fullName>
        <ecNumber evidence="8">3.6.3.3</ecNumber>
    </submittedName>
</protein>
<keyword evidence="4 6" id="KW-1133">Transmembrane helix</keyword>
<organism evidence="8">
    <name type="scientific">bioreactor metagenome</name>
    <dbReference type="NCBI Taxonomy" id="1076179"/>
    <lineage>
        <taxon>unclassified sequences</taxon>
        <taxon>metagenomes</taxon>
        <taxon>ecological metagenomes</taxon>
    </lineage>
</organism>
<feature type="transmembrane region" description="Helical" evidence="6">
    <location>
        <begin position="41"/>
        <end position="61"/>
    </location>
</feature>
<dbReference type="SUPFAM" id="SSF81653">
    <property type="entry name" value="Calcium ATPase, transduction domain A"/>
    <property type="match status" value="1"/>
</dbReference>
<dbReference type="Gene3D" id="3.40.50.1000">
    <property type="entry name" value="HAD superfamily/HAD-like"/>
    <property type="match status" value="1"/>
</dbReference>
<dbReference type="InterPro" id="IPR059000">
    <property type="entry name" value="ATPase_P-type_domA"/>
</dbReference>
<dbReference type="PRINTS" id="PR00119">
    <property type="entry name" value="CATATPASE"/>
</dbReference>
<evidence type="ECO:0000259" key="7">
    <source>
        <dbReference type="Pfam" id="PF00122"/>
    </source>
</evidence>
<evidence type="ECO:0000256" key="4">
    <source>
        <dbReference type="ARBA" id="ARBA00022989"/>
    </source>
</evidence>
<dbReference type="PANTHER" id="PTHR48085:SF5">
    <property type="entry name" value="CADMIUM_ZINC-TRANSPORTING ATPASE HMA4-RELATED"/>
    <property type="match status" value="1"/>
</dbReference>
<dbReference type="GO" id="GO:0015086">
    <property type="term" value="F:cadmium ion transmembrane transporter activity"/>
    <property type="evidence" value="ECO:0007669"/>
    <property type="project" value="TreeGrafter"/>
</dbReference>
<evidence type="ECO:0000256" key="5">
    <source>
        <dbReference type="ARBA" id="ARBA00023136"/>
    </source>
</evidence>
<feature type="transmembrane region" description="Helical" evidence="6">
    <location>
        <begin position="604"/>
        <end position="623"/>
    </location>
</feature>
<dbReference type="GO" id="GO:0019829">
    <property type="term" value="F:ATPase-coupled monoatomic cation transmembrane transporter activity"/>
    <property type="evidence" value="ECO:0007669"/>
    <property type="project" value="InterPro"/>
</dbReference>
<comment type="similarity">
    <text evidence="2">Belongs to the cation transport ATPase (P-type) (TC 3.A.3) family. Type IB subfamily.</text>
</comment>
<dbReference type="InterPro" id="IPR051014">
    <property type="entry name" value="Cation_Transport_ATPase_IB"/>
</dbReference>
<evidence type="ECO:0000313" key="8">
    <source>
        <dbReference type="EMBL" id="MPL85796.1"/>
    </source>
</evidence>
<feature type="transmembrane region" description="Helical" evidence="6">
    <location>
        <begin position="245"/>
        <end position="265"/>
    </location>
</feature>
<dbReference type="AlphaFoldDB" id="A0A644V383"/>
<dbReference type="Gene3D" id="2.70.150.10">
    <property type="entry name" value="Calcium-transporting ATPase, cytoplasmic transduction domain A"/>
    <property type="match status" value="1"/>
</dbReference>
<name>A0A644V383_9ZZZZ</name>
<dbReference type="EMBL" id="VSSQ01000211">
    <property type="protein sequence ID" value="MPL85796.1"/>
    <property type="molecule type" value="Genomic_DNA"/>
</dbReference>
<dbReference type="InterPro" id="IPR023214">
    <property type="entry name" value="HAD_sf"/>
</dbReference>
<dbReference type="NCBIfam" id="TIGR01525">
    <property type="entry name" value="ATPase-IB_hvy"/>
    <property type="match status" value="1"/>
</dbReference>
<dbReference type="PRINTS" id="PR00941">
    <property type="entry name" value="CDATPASE"/>
</dbReference>
<dbReference type="PROSITE" id="PS00154">
    <property type="entry name" value="ATPASE_E1_E2"/>
    <property type="match status" value="1"/>
</dbReference>
<feature type="transmembrane region" description="Helical" evidence="6">
    <location>
        <begin position="12"/>
        <end position="35"/>
    </location>
</feature>
<dbReference type="GO" id="GO:0016020">
    <property type="term" value="C:membrane"/>
    <property type="evidence" value="ECO:0007669"/>
    <property type="project" value="UniProtKB-SubCell"/>
</dbReference>
<dbReference type="PANTHER" id="PTHR48085">
    <property type="entry name" value="CADMIUM/ZINC-TRANSPORTING ATPASE HMA2-RELATED"/>
    <property type="match status" value="1"/>
</dbReference>
<feature type="transmembrane region" description="Helical" evidence="6">
    <location>
        <begin position="579"/>
        <end position="598"/>
    </location>
</feature>